<evidence type="ECO:0000313" key="9">
    <source>
        <dbReference type="Proteomes" id="UP000261055"/>
    </source>
</evidence>
<organism evidence="7 9">
    <name type="scientific">Dorea formicigenerans</name>
    <dbReference type="NCBI Taxonomy" id="39486"/>
    <lineage>
        <taxon>Bacteria</taxon>
        <taxon>Bacillati</taxon>
        <taxon>Bacillota</taxon>
        <taxon>Clostridia</taxon>
        <taxon>Lachnospirales</taxon>
        <taxon>Lachnospiraceae</taxon>
        <taxon>Dorea</taxon>
    </lineage>
</organism>
<feature type="transmembrane region" description="Helical" evidence="6">
    <location>
        <begin position="371"/>
        <end position="391"/>
    </location>
</feature>
<name>A0A3E5GSW6_9FIRM</name>
<comment type="caution">
    <text evidence="7">The sequence shown here is derived from an EMBL/GenBank/DDBJ whole genome shotgun (WGS) entry which is preliminary data.</text>
</comment>
<dbReference type="InterPro" id="IPR002293">
    <property type="entry name" value="AA/rel_permease1"/>
</dbReference>
<keyword evidence="9" id="KW-1185">Reference proteome</keyword>
<feature type="transmembrane region" description="Helical" evidence="6">
    <location>
        <begin position="329"/>
        <end position="350"/>
    </location>
</feature>
<dbReference type="Proteomes" id="UP000283630">
    <property type="component" value="Unassembled WGS sequence"/>
</dbReference>
<dbReference type="AlphaFoldDB" id="A0A3E5GSW6"/>
<feature type="transmembrane region" description="Helical" evidence="6">
    <location>
        <begin position="32"/>
        <end position="53"/>
    </location>
</feature>
<proteinExistence type="predicted"/>
<feature type="transmembrane region" description="Helical" evidence="6">
    <location>
        <begin position="7"/>
        <end position="26"/>
    </location>
</feature>
<accession>A0A3E5GSW6</accession>
<evidence type="ECO:0000256" key="1">
    <source>
        <dbReference type="ARBA" id="ARBA00004651"/>
    </source>
</evidence>
<feature type="transmembrane region" description="Helical" evidence="6">
    <location>
        <begin position="218"/>
        <end position="243"/>
    </location>
</feature>
<feature type="transmembrane region" description="Helical" evidence="6">
    <location>
        <begin position="119"/>
        <end position="140"/>
    </location>
</feature>
<dbReference type="EMBL" id="QRWH01000003">
    <property type="protein sequence ID" value="RGT10658.1"/>
    <property type="molecule type" value="Genomic_DNA"/>
</dbReference>
<feature type="transmembrane region" description="Helical" evidence="6">
    <location>
        <begin position="145"/>
        <end position="163"/>
    </location>
</feature>
<gene>
    <name evidence="8" type="ORF">DWX53_04345</name>
    <name evidence="7" type="ORF">DXB12_07115</name>
</gene>
<evidence type="ECO:0000313" key="10">
    <source>
        <dbReference type="Proteomes" id="UP000283630"/>
    </source>
</evidence>
<sequence>MKKMNLFDLISVGVGSIIGAGIFAMLSTGVSLTGRSIGIAVIFSMALMCLQYVRSMFTASMFKLDGGMYAQMALILGPVLAGCGAFMNLISALSYSVFGISIANYVTQLIPGLSSYKKILALIILTVFFLLAAAGVNIFAKVQNIMAVCMYLALALFVIFGLPKVQWHGFSGEPFMMNGIKSFCIAIAIMSFACDGAFNLFNLQNVAENPKKNIPLSFFLSSAIAALIYFLLGTVAGGVLPYAEASSTELGGIAQSIMPHICYIFFVVCGAMFSIGTTLLGGLIAMPAPIVASAEDGWLPAFMKNEKVVYLIFYVTAIIPVLFDVSFDVIVSFVLVPGLILGVICNIVTLRLPKKFPEAWDACSMKCPYPVFVFLVVLSILGSLVTAYFSVAGTDTFTIIGNIILTIVMFVYAALRVKSGKIQLKSIEGI</sequence>
<keyword evidence="3 6" id="KW-0812">Transmembrane</keyword>
<dbReference type="InterPro" id="IPR050367">
    <property type="entry name" value="APC_superfamily"/>
</dbReference>
<evidence type="ECO:0000256" key="3">
    <source>
        <dbReference type="ARBA" id="ARBA00022692"/>
    </source>
</evidence>
<reference evidence="9 10" key="1">
    <citation type="submission" date="2018-08" db="EMBL/GenBank/DDBJ databases">
        <title>A genome reference for cultivated species of the human gut microbiota.</title>
        <authorList>
            <person name="Zou Y."/>
            <person name="Xue W."/>
            <person name="Luo G."/>
        </authorList>
    </citation>
    <scope>NUCLEOTIDE SEQUENCE [LARGE SCALE GENOMIC DNA]</scope>
    <source>
        <strain evidence="8 10">AF19-4AC</strain>
        <strain evidence="7 9">OM02-12</strain>
    </source>
</reference>
<evidence type="ECO:0000256" key="6">
    <source>
        <dbReference type="SAM" id="Phobius"/>
    </source>
</evidence>
<dbReference type="EMBL" id="QSVQ01000007">
    <property type="protein sequence ID" value="RGO51094.1"/>
    <property type="molecule type" value="Genomic_DNA"/>
</dbReference>
<dbReference type="GO" id="GO:0022857">
    <property type="term" value="F:transmembrane transporter activity"/>
    <property type="evidence" value="ECO:0007669"/>
    <property type="project" value="InterPro"/>
</dbReference>
<feature type="transmembrane region" description="Helical" evidence="6">
    <location>
        <begin position="307"/>
        <end position="323"/>
    </location>
</feature>
<evidence type="ECO:0000313" key="8">
    <source>
        <dbReference type="EMBL" id="RGT10658.1"/>
    </source>
</evidence>
<evidence type="ECO:0000256" key="5">
    <source>
        <dbReference type="ARBA" id="ARBA00023136"/>
    </source>
</evidence>
<evidence type="ECO:0000256" key="4">
    <source>
        <dbReference type="ARBA" id="ARBA00022989"/>
    </source>
</evidence>
<dbReference type="RefSeq" id="WP_117613322.1">
    <property type="nucleotide sequence ID" value="NZ_QRWH01000003.1"/>
</dbReference>
<feature type="transmembrane region" description="Helical" evidence="6">
    <location>
        <begin position="263"/>
        <end position="286"/>
    </location>
</feature>
<dbReference type="PANTHER" id="PTHR42770">
    <property type="entry name" value="AMINO ACID TRANSPORTER-RELATED"/>
    <property type="match status" value="1"/>
</dbReference>
<dbReference type="GO" id="GO:0005886">
    <property type="term" value="C:plasma membrane"/>
    <property type="evidence" value="ECO:0007669"/>
    <property type="project" value="UniProtKB-SubCell"/>
</dbReference>
<dbReference type="Gene3D" id="1.20.1740.10">
    <property type="entry name" value="Amino acid/polyamine transporter I"/>
    <property type="match status" value="1"/>
</dbReference>
<keyword evidence="2" id="KW-1003">Cell membrane</keyword>
<protein>
    <submittedName>
        <fullName evidence="7">Amino acid permease</fullName>
    </submittedName>
</protein>
<dbReference type="Pfam" id="PF13520">
    <property type="entry name" value="AA_permease_2"/>
    <property type="match status" value="1"/>
</dbReference>
<evidence type="ECO:0000256" key="2">
    <source>
        <dbReference type="ARBA" id="ARBA00022475"/>
    </source>
</evidence>
<comment type="subcellular location">
    <subcellularLocation>
        <location evidence="1">Cell membrane</location>
        <topology evidence="1">Multi-pass membrane protein</topology>
    </subcellularLocation>
</comment>
<dbReference type="PIRSF" id="PIRSF006060">
    <property type="entry name" value="AA_transporter"/>
    <property type="match status" value="1"/>
</dbReference>
<dbReference type="PANTHER" id="PTHR42770:SF7">
    <property type="entry name" value="MEMBRANE PROTEIN"/>
    <property type="match status" value="1"/>
</dbReference>
<evidence type="ECO:0000313" key="7">
    <source>
        <dbReference type="EMBL" id="RGO51094.1"/>
    </source>
</evidence>
<dbReference type="Proteomes" id="UP000261055">
    <property type="component" value="Unassembled WGS sequence"/>
</dbReference>
<feature type="transmembrane region" description="Helical" evidence="6">
    <location>
        <begin position="74"/>
        <end position="107"/>
    </location>
</feature>
<feature type="transmembrane region" description="Helical" evidence="6">
    <location>
        <begin position="175"/>
        <end position="198"/>
    </location>
</feature>
<feature type="transmembrane region" description="Helical" evidence="6">
    <location>
        <begin position="397"/>
        <end position="415"/>
    </location>
</feature>
<keyword evidence="5 6" id="KW-0472">Membrane</keyword>
<keyword evidence="4 6" id="KW-1133">Transmembrane helix</keyword>